<dbReference type="PANTHER" id="PTHR11644:SF2">
    <property type="entry name" value="CYTIDINE DEAMINASE"/>
    <property type="match status" value="1"/>
</dbReference>
<evidence type="ECO:0000313" key="8">
    <source>
        <dbReference type="Proteomes" id="UP000183809"/>
    </source>
</evidence>
<gene>
    <name evidence="7" type="ORF">BKCO1_2700025</name>
</gene>
<dbReference type="EMBL" id="MNUE01000027">
    <property type="protein sequence ID" value="OJD33777.1"/>
    <property type="molecule type" value="Genomic_DNA"/>
</dbReference>
<evidence type="ECO:0000256" key="3">
    <source>
        <dbReference type="ARBA" id="ARBA00022801"/>
    </source>
</evidence>
<evidence type="ECO:0000256" key="4">
    <source>
        <dbReference type="ARBA" id="ARBA00022833"/>
    </source>
</evidence>
<dbReference type="GO" id="GO:0008270">
    <property type="term" value="F:zinc ion binding"/>
    <property type="evidence" value="ECO:0007669"/>
    <property type="project" value="InterPro"/>
</dbReference>
<dbReference type="InterPro" id="IPR016192">
    <property type="entry name" value="APOBEC/CMP_deaminase_Zn-bd"/>
</dbReference>
<dbReference type="AlphaFoldDB" id="A0A1J9QZI0"/>
<dbReference type="SUPFAM" id="SSF53927">
    <property type="entry name" value="Cytidine deaminase-like"/>
    <property type="match status" value="1"/>
</dbReference>
<keyword evidence="4" id="KW-0862">Zinc</keyword>
<comment type="similarity">
    <text evidence="1">Belongs to the cytidine and deoxycytidylate deaminase family.</text>
</comment>
<dbReference type="RefSeq" id="XP_020130037.1">
    <property type="nucleotide sequence ID" value="XM_020273553.1"/>
</dbReference>
<dbReference type="Pfam" id="PF00383">
    <property type="entry name" value="dCMP_cyt_deam_1"/>
    <property type="match status" value="1"/>
</dbReference>
<dbReference type="GO" id="GO:0042802">
    <property type="term" value="F:identical protein binding"/>
    <property type="evidence" value="ECO:0007669"/>
    <property type="project" value="UniProtKB-ARBA"/>
</dbReference>
<feature type="domain" description="CMP/dCMP-type deaminase" evidence="6">
    <location>
        <begin position="23"/>
        <end position="174"/>
    </location>
</feature>
<dbReference type="InterPro" id="IPR016193">
    <property type="entry name" value="Cytidine_deaminase-like"/>
</dbReference>
<protein>
    <submittedName>
        <fullName evidence="7">Cytidine deaminase</fullName>
    </submittedName>
</protein>
<dbReference type="GeneID" id="31013814"/>
<dbReference type="GO" id="GO:0055086">
    <property type="term" value="P:nucleobase-containing small molecule metabolic process"/>
    <property type="evidence" value="ECO:0007669"/>
    <property type="project" value="UniProtKB-ARBA"/>
</dbReference>
<evidence type="ECO:0000256" key="5">
    <source>
        <dbReference type="SAM" id="MobiDB-lite"/>
    </source>
</evidence>
<evidence type="ECO:0000256" key="1">
    <source>
        <dbReference type="ARBA" id="ARBA00006576"/>
    </source>
</evidence>
<dbReference type="STRING" id="236234.A0A1J9QZI0"/>
<dbReference type="PROSITE" id="PS00903">
    <property type="entry name" value="CYT_DCMP_DEAMINASES_1"/>
    <property type="match status" value="1"/>
</dbReference>
<dbReference type="Proteomes" id="UP000183809">
    <property type="component" value="Unassembled WGS sequence"/>
</dbReference>
<dbReference type="CDD" id="cd01283">
    <property type="entry name" value="cytidine_deaminase"/>
    <property type="match status" value="1"/>
</dbReference>
<dbReference type="Gene3D" id="3.40.140.10">
    <property type="entry name" value="Cytidine Deaminase, domain 2"/>
    <property type="match status" value="1"/>
</dbReference>
<dbReference type="GO" id="GO:0004126">
    <property type="term" value="F:cytidine deaminase activity"/>
    <property type="evidence" value="ECO:0007669"/>
    <property type="project" value="UniProtKB-ARBA"/>
</dbReference>
<dbReference type="PROSITE" id="PS51747">
    <property type="entry name" value="CYT_DCMP_DEAMINASES_2"/>
    <property type="match status" value="1"/>
</dbReference>
<keyword evidence="8" id="KW-1185">Reference proteome</keyword>
<evidence type="ECO:0000259" key="6">
    <source>
        <dbReference type="PROSITE" id="PS51747"/>
    </source>
</evidence>
<feature type="compositionally biased region" description="Low complexity" evidence="5">
    <location>
        <begin position="192"/>
        <end position="203"/>
    </location>
</feature>
<dbReference type="InterPro" id="IPR002125">
    <property type="entry name" value="CMP_dCMP_dom"/>
</dbReference>
<evidence type="ECO:0000313" key="7">
    <source>
        <dbReference type="EMBL" id="OJD33777.1"/>
    </source>
</evidence>
<dbReference type="InterPro" id="IPR050202">
    <property type="entry name" value="Cyt/Deoxycyt_deaminase"/>
</dbReference>
<organism evidence="7 8">
    <name type="scientific">Diplodia corticola</name>
    <dbReference type="NCBI Taxonomy" id="236234"/>
    <lineage>
        <taxon>Eukaryota</taxon>
        <taxon>Fungi</taxon>
        <taxon>Dikarya</taxon>
        <taxon>Ascomycota</taxon>
        <taxon>Pezizomycotina</taxon>
        <taxon>Dothideomycetes</taxon>
        <taxon>Dothideomycetes incertae sedis</taxon>
        <taxon>Botryosphaeriales</taxon>
        <taxon>Botryosphaeriaceae</taxon>
        <taxon>Diplodia</taxon>
    </lineage>
</organism>
<accession>A0A1J9QZI0</accession>
<feature type="region of interest" description="Disordered" evidence="5">
    <location>
        <begin position="171"/>
        <end position="203"/>
    </location>
</feature>
<reference evidence="7 8" key="1">
    <citation type="submission" date="2016-10" db="EMBL/GenBank/DDBJ databases">
        <title>Proteomics and genomics reveal pathogen-plant mechanisms compatible with a hemibiotrophic lifestyle of Diplodia corticola.</title>
        <authorList>
            <person name="Fernandes I."/>
            <person name="De Jonge R."/>
            <person name="Van De Peer Y."/>
            <person name="Devreese B."/>
            <person name="Alves A."/>
            <person name="Esteves A.C."/>
        </authorList>
    </citation>
    <scope>NUCLEOTIDE SEQUENCE [LARGE SCALE GENOMIC DNA]</scope>
    <source>
        <strain evidence="7 8">CBS 112549</strain>
    </source>
</reference>
<evidence type="ECO:0000256" key="2">
    <source>
        <dbReference type="ARBA" id="ARBA00022723"/>
    </source>
</evidence>
<dbReference type="GO" id="GO:0072527">
    <property type="term" value="P:pyrimidine-containing compound metabolic process"/>
    <property type="evidence" value="ECO:0007669"/>
    <property type="project" value="UniProtKB-ARBA"/>
</dbReference>
<name>A0A1J9QZI0_9PEZI</name>
<sequence>MTATGQQQQQQRDDGLIHGLTVQEVDALSKGCLEARGRAYCPYSQFRVGAALLIDPAARPSFPSPSSSADHNPDHPRIVVGANVENAAYPVGTCAERVAVGTAVTTFGYGRGAFKAVGVATDLGGEQFCSPCGMCRQFLREFLELDTPIFMHTNDGRYVVKTMGELLPMSFGPDVLPPPEKLLAQRQEREQQQQQQQQGNGSK</sequence>
<keyword evidence="3" id="KW-0378">Hydrolase</keyword>
<dbReference type="PANTHER" id="PTHR11644">
    <property type="entry name" value="CYTIDINE DEAMINASE"/>
    <property type="match status" value="1"/>
</dbReference>
<dbReference type="NCBIfam" id="NF004064">
    <property type="entry name" value="PRK05578.1"/>
    <property type="match status" value="1"/>
</dbReference>
<proteinExistence type="inferred from homology"/>
<comment type="caution">
    <text evidence="7">The sequence shown here is derived from an EMBL/GenBank/DDBJ whole genome shotgun (WGS) entry which is preliminary data.</text>
</comment>
<dbReference type="GO" id="GO:0005829">
    <property type="term" value="C:cytosol"/>
    <property type="evidence" value="ECO:0007669"/>
    <property type="project" value="TreeGrafter"/>
</dbReference>
<keyword evidence="2" id="KW-0479">Metal-binding</keyword>
<dbReference type="OrthoDB" id="414540at2759"/>